<gene>
    <name evidence="1" type="ORF">G2W53_036143</name>
</gene>
<name>A0A834SVC8_9FABA</name>
<protein>
    <submittedName>
        <fullName evidence="1">Uncharacterized protein</fullName>
    </submittedName>
</protein>
<evidence type="ECO:0000313" key="1">
    <source>
        <dbReference type="EMBL" id="KAF7809400.1"/>
    </source>
</evidence>
<dbReference type="AlphaFoldDB" id="A0A834SVC8"/>
<organism evidence="1 2">
    <name type="scientific">Senna tora</name>
    <dbReference type="NCBI Taxonomy" id="362788"/>
    <lineage>
        <taxon>Eukaryota</taxon>
        <taxon>Viridiplantae</taxon>
        <taxon>Streptophyta</taxon>
        <taxon>Embryophyta</taxon>
        <taxon>Tracheophyta</taxon>
        <taxon>Spermatophyta</taxon>
        <taxon>Magnoliopsida</taxon>
        <taxon>eudicotyledons</taxon>
        <taxon>Gunneridae</taxon>
        <taxon>Pentapetalae</taxon>
        <taxon>rosids</taxon>
        <taxon>fabids</taxon>
        <taxon>Fabales</taxon>
        <taxon>Fabaceae</taxon>
        <taxon>Caesalpinioideae</taxon>
        <taxon>Cassia clade</taxon>
        <taxon>Senna</taxon>
    </lineage>
</organism>
<reference evidence="1" key="1">
    <citation type="submission" date="2020-09" db="EMBL/GenBank/DDBJ databases">
        <title>Genome-Enabled Discovery of Anthraquinone Biosynthesis in Senna tora.</title>
        <authorList>
            <person name="Kang S.-H."/>
            <person name="Pandey R.P."/>
            <person name="Lee C.-M."/>
            <person name="Sim J.-S."/>
            <person name="Jeong J.-T."/>
            <person name="Choi B.-S."/>
            <person name="Jung M."/>
            <person name="Ginzburg D."/>
            <person name="Zhao K."/>
            <person name="Won S.Y."/>
            <person name="Oh T.-J."/>
            <person name="Yu Y."/>
            <person name="Kim N.-H."/>
            <person name="Lee O.R."/>
            <person name="Lee T.-H."/>
            <person name="Bashyal P."/>
            <person name="Kim T.-S."/>
            <person name="Lee W.-H."/>
            <person name="Kawkins C."/>
            <person name="Kim C.-K."/>
            <person name="Kim J.S."/>
            <person name="Ahn B.O."/>
            <person name="Rhee S.Y."/>
            <person name="Sohng J.K."/>
        </authorList>
    </citation>
    <scope>NUCLEOTIDE SEQUENCE</scope>
    <source>
        <tissue evidence="1">Leaf</tissue>
    </source>
</reference>
<accession>A0A834SVC8</accession>
<dbReference type="EMBL" id="JAAIUW010000011">
    <property type="protein sequence ID" value="KAF7809400.1"/>
    <property type="molecule type" value="Genomic_DNA"/>
</dbReference>
<proteinExistence type="predicted"/>
<comment type="caution">
    <text evidence="1">The sequence shown here is derived from an EMBL/GenBank/DDBJ whole genome shotgun (WGS) entry which is preliminary data.</text>
</comment>
<sequence length="63" mass="7160">MAHDYSIKNSRKEGLFNAEFGSRLVGPSREQSGISNPGQKIEGWFVEANHRLRHEGDWQVTFG</sequence>
<keyword evidence="2" id="KW-1185">Reference proteome</keyword>
<evidence type="ECO:0000313" key="2">
    <source>
        <dbReference type="Proteomes" id="UP000634136"/>
    </source>
</evidence>
<dbReference type="Proteomes" id="UP000634136">
    <property type="component" value="Unassembled WGS sequence"/>
</dbReference>